<evidence type="ECO:0000313" key="3">
    <source>
        <dbReference type="EMBL" id="TNN55684.1"/>
    </source>
</evidence>
<keyword evidence="2" id="KW-0472">Membrane</keyword>
<feature type="transmembrane region" description="Helical" evidence="2">
    <location>
        <begin position="142"/>
        <end position="161"/>
    </location>
</feature>
<keyword evidence="4" id="KW-1185">Reference proteome</keyword>
<reference evidence="3 4" key="1">
    <citation type="submission" date="2019-03" db="EMBL/GenBank/DDBJ databases">
        <title>First draft genome of Liparis tanakae, snailfish: a comprehensive survey of snailfish specific genes.</title>
        <authorList>
            <person name="Kim W."/>
            <person name="Song I."/>
            <person name="Jeong J.-H."/>
            <person name="Kim D."/>
            <person name="Kim S."/>
            <person name="Ryu S."/>
            <person name="Song J.Y."/>
            <person name="Lee S.K."/>
        </authorList>
    </citation>
    <scope>NUCLEOTIDE SEQUENCE [LARGE SCALE GENOMIC DNA]</scope>
    <source>
        <tissue evidence="3">Muscle</tissue>
    </source>
</reference>
<proteinExistence type="predicted"/>
<accession>A0A4Z2GSU5</accession>
<name>A0A4Z2GSU5_9TELE</name>
<comment type="caution">
    <text evidence="3">The sequence shown here is derived from an EMBL/GenBank/DDBJ whole genome shotgun (WGS) entry which is preliminary data.</text>
</comment>
<dbReference type="AlphaFoldDB" id="A0A4Z2GSU5"/>
<feature type="region of interest" description="Disordered" evidence="1">
    <location>
        <begin position="1"/>
        <end position="28"/>
    </location>
</feature>
<gene>
    <name evidence="3" type="ORF">EYF80_034119</name>
</gene>
<dbReference type="Proteomes" id="UP000314294">
    <property type="component" value="Unassembled WGS sequence"/>
</dbReference>
<evidence type="ECO:0000256" key="2">
    <source>
        <dbReference type="SAM" id="Phobius"/>
    </source>
</evidence>
<keyword evidence="2" id="KW-0812">Transmembrane</keyword>
<evidence type="ECO:0000313" key="4">
    <source>
        <dbReference type="Proteomes" id="UP000314294"/>
    </source>
</evidence>
<feature type="transmembrane region" description="Helical" evidence="2">
    <location>
        <begin position="62"/>
        <end position="79"/>
    </location>
</feature>
<sequence>MEEEDLPVVAEWTGEDRENAGTGSRRVKSGKSERRAWEWLASRCIKTHVQIPRLVFSVSLELLFPFSPLHALFVRLLLFTGGDSDRCRRPNYKHFLISDGWKRKSFRRYSNFIMKVPELSEPTGPAIGADIKATSSPHTSSSIIIIILVIIIVIIAVERGVEYS</sequence>
<keyword evidence="2" id="KW-1133">Transmembrane helix</keyword>
<protein>
    <submittedName>
        <fullName evidence="3">Uncharacterized protein</fullName>
    </submittedName>
</protein>
<organism evidence="3 4">
    <name type="scientific">Liparis tanakae</name>
    <name type="common">Tanaka's snailfish</name>
    <dbReference type="NCBI Taxonomy" id="230148"/>
    <lineage>
        <taxon>Eukaryota</taxon>
        <taxon>Metazoa</taxon>
        <taxon>Chordata</taxon>
        <taxon>Craniata</taxon>
        <taxon>Vertebrata</taxon>
        <taxon>Euteleostomi</taxon>
        <taxon>Actinopterygii</taxon>
        <taxon>Neopterygii</taxon>
        <taxon>Teleostei</taxon>
        <taxon>Neoteleostei</taxon>
        <taxon>Acanthomorphata</taxon>
        <taxon>Eupercaria</taxon>
        <taxon>Perciformes</taxon>
        <taxon>Cottioidei</taxon>
        <taxon>Cottales</taxon>
        <taxon>Liparidae</taxon>
        <taxon>Liparis</taxon>
    </lineage>
</organism>
<evidence type="ECO:0000256" key="1">
    <source>
        <dbReference type="SAM" id="MobiDB-lite"/>
    </source>
</evidence>
<dbReference type="EMBL" id="SRLO01000449">
    <property type="protein sequence ID" value="TNN55684.1"/>
    <property type="molecule type" value="Genomic_DNA"/>
</dbReference>